<sequence length="848" mass="95840">MSYTGIEAFIQLLRVYTPIENKPFLKEIAPFAFISFLVVYACLLVTDGYYFLVFLALGFSIGIFFSSNQEANSNLLQYERNLSYKEQTLEQFSNSLEPPNQVELYYPPLTNVVNQLLDYIMRDFISSWWTPINLHHDTTFEKLARERLNVVFLNVQKILLNQERNDIVMSTLYGVANTLIIHMRECRAFEESELSMDDYVTENPQSPFAQLLSKEEQHCQLRGLSQTFLKRTLPNADRNSLLLMSLFKELLATFLFGGILDSLSDPDFLNCWIIDLLSDKEKTKAISSTVSAAAVVMTMDDVSDVGFTEPSSESISTMEQQSDSVRKSIEDNDSITSSVDQVTPPGTPEPTRAPNDFKPTPIITTTLKQETTMLASLQSPPPPQSPLAPPSMVFSRGSVNFTIMDISAPQSNDQLLNRTELVYIVQIERPAMEDHAGSEGGGYVITRSYTDFESFNAILHARHPKRTAKLQLKLPLDTAPKSWLKKSSAQQKKRMPLEAISMALEKYIDTVVQDEELGTDQIILPFLRKERRAEIADGTSTSFTEEYKNEVAAAIASTATPDTTSINNGKSRSLFSRNSTSNLNVTATPPPSSSQKIDTINSVESVEQDINKKWFAPKAKTRKGSVSSTHSNISKDSFITITKEEGDDFEEEKKPAIIETTVDEDKPKRQNTPSINNNNTNNKALSPMDVELLIETTYALVVEIFNLTSSNNKAWMRRSILNLLREIVRRSYAQFISEQYIDFVEEYMSPDAIVSMLNQLGEKFWPEGKWMLDGKEQAVRTEEDKEKTKQLARTMLMTELIPNAVRQLIGDQNCNTAMDRIWARCQDPSLNRVLILQVLERIVKPILG</sequence>
<dbReference type="Pfam" id="PF02194">
    <property type="entry name" value="PXA"/>
    <property type="match status" value="1"/>
</dbReference>
<dbReference type="EMBL" id="JAEPRC010000554">
    <property type="protein sequence ID" value="KAG2194949.1"/>
    <property type="molecule type" value="Genomic_DNA"/>
</dbReference>
<feature type="transmembrane region" description="Helical" evidence="3">
    <location>
        <begin position="24"/>
        <end position="43"/>
    </location>
</feature>
<dbReference type="PROSITE" id="PS50195">
    <property type="entry name" value="PX"/>
    <property type="match status" value="1"/>
</dbReference>
<dbReference type="AlphaFoldDB" id="A0A8H7UYA7"/>
<feature type="region of interest" description="Disordered" evidence="2">
    <location>
        <begin position="561"/>
        <end position="597"/>
    </location>
</feature>
<dbReference type="InterPro" id="IPR001683">
    <property type="entry name" value="PX_dom"/>
</dbReference>
<name>A0A8H7UYA7_9FUNG</name>
<dbReference type="Gene3D" id="3.30.1520.10">
    <property type="entry name" value="Phox-like domain"/>
    <property type="match status" value="1"/>
</dbReference>
<evidence type="ECO:0000259" key="4">
    <source>
        <dbReference type="PROSITE" id="PS50195"/>
    </source>
</evidence>
<dbReference type="SMART" id="SM00312">
    <property type="entry name" value="PX"/>
    <property type="match status" value="1"/>
</dbReference>
<dbReference type="InterPro" id="IPR013937">
    <property type="entry name" value="Sorting_nexin_C"/>
</dbReference>
<reference evidence="6" key="1">
    <citation type="submission" date="2020-12" db="EMBL/GenBank/DDBJ databases">
        <title>Metabolic potential, ecology and presence of endohyphal bacteria is reflected in genomic diversity of Mucoromycotina.</title>
        <authorList>
            <person name="Muszewska A."/>
            <person name="Okrasinska A."/>
            <person name="Steczkiewicz K."/>
            <person name="Drgas O."/>
            <person name="Orlowska M."/>
            <person name="Perlinska-Lenart U."/>
            <person name="Aleksandrzak-Piekarczyk T."/>
            <person name="Szatraj K."/>
            <person name="Zielenkiewicz U."/>
            <person name="Pilsyk S."/>
            <person name="Malc E."/>
            <person name="Mieczkowski P."/>
            <person name="Kruszewska J.S."/>
            <person name="Biernat P."/>
            <person name="Pawlowska J."/>
        </authorList>
    </citation>
    <scope>NUCLEOTIDE SEQUENCE</scope>
    <source>
        <strain evidence="6">CBS 226.32</strain>
    </source>
</reference>
<gene>
    <name evidence="6" type="ORF">INT46_000744</name>
</gene>
<dbReference type="PROSITE" id="PS51207">
    <property type="entry name" value="PXA"/>
    <property type="match status" value="1"/>
</dbReference>
<feature type="domain" description="PX" evidence="4">
    <location>
        <begin position="401"/>
        <end position="534"/>
    </location>
</feature>
<dbReference type="PANTHER" id="PTHR22775">
    <property type="entry name" value="SORTING NEXIN"/>
    <property type="match status" value="1"/>
</dbReference>
<dbReference type="Proteomes" id="UP000650833">
    <property type="component" value="Unassembled WGS sequence"/>
</dbReference>
<dbReference type="InterPro" id="IPR036871">
    <property type="entry name" value="PX_dom_sf"/>
</dbReference>
<comment type="similarity">
    <text evidence="1">Belongs to the sorting nexin family.</text>
</comment>
<feature type="region of interest" description="Disordered" evidence="2">
    <location>
        <begin position="307"/>
        <end position="360"/>
    </location>
</feature>
<dbReference type="SMART" id="SM00313">
    <property type="entry name" value="PXA"/>
    <property type="match status" value="1"/>
</dbReference>
<keyword evidence="3" id="KW-0812">Transmembrane</keyword>
<dbReference type="PANTHER" id="PTHR22775:SF47">
    <property type="entry name" value="MEIOTICALLY UP-REGULATED GENE 122 PROTEIN"/>
    <property type="match status" value="1"/>
</dbReference>
<feature type="domain" description="PXA" evidence="5">
    <location>
        <begin position="106"/>
        <end position="281"/>
    </location>
</feature>
<dbReference type="InterPro" id="IPR003114">
    <property type="entry name" value="Phox_assoc"/>
</dbReference>
<evidence type="ECO:0000259" key="5">
    <source>
        <dbReference type="PROSITE" id="PS51207"/>
    </source>
</evidence>
<evidence type="ECO:0000313" key="6">
    <source>
        <dbReference type="EMBL" id="KAG2194949.1"/>
    </source>
</evidence>
<keyword evidence="3" id="KW-0472">Membrane</keyword>
<dbReference type="SUPFAM" id="SSF64268">
    <property type="entry name" value="PX domain"/>
    <property type="match status" value="1"/>
</dbReference>
<dbReference type="Pfam" id="PF08628">
    <property type="entry name" value="Nexin_C"/>
    <property type="match status" value="1"/>
</dbReference>
<organism evidence="6 7">
    <name type="scientific">Mucor plumbeus</name>
    <dbReference type="NCBI Taxonomy" id="97098"/>
    <lineage>
        <taxon>Eukaryota</taxon>
        <taxon>Fungi</taxon>
        <taxon>Fungi incertae sedis</taxon>
        <taxon>Mucoromycota</taxon>
        <taxon>Mucoromycotina</taxon>
        <taxon>Mucoromycetes</taxon>
        <taxon>Mucorales</taxon>
        <taxon>Mucorineae</taxon>
        <taxon>Mucoraceae</taxon>
        <taxon>Mucor</taxon>
    </lineage>
</organism>
<dbReference type="OrthoDB" id="120967at2759"/>
<feature type="region of interest" description="Disordered" evidence="2">
    <location>
        <begin position="661"/>
        <end position="682"/>
    </location>
</feature>
<evidence type="ECO:0008006" key="8">
    <source>
        <dbReference type="Google" id="ProtNLM"/>
    </source>
</evidence>
<feature type="compositionally biased region" description="Polar residues" evidence="2">
    <location>
        <begin position="309"/>
        <end position="323"/>
    </location>
</feature>
<dbReference type="Pfam" id="PF00787">
    <property type="entry name" value="PX"/>
    <property type="match status" value="1"/>
</dbReference>
<keyword evidence="3" id="KW-1133">Transmembrane helix</keyword>
<accession>A0A8H7UYA7</accession>
<dbReference type="CDD" id="cd06093">
    <property type="entry name" value="PX_domain"/>
    <property type="match status" value="1"/>
</dbReference>
<evidence type="ECO:0000256" key="2">
    <source>
        <dbReference type="SAM" id="MobiDB-lite"/>
    </source>
</evidence>
<comment type="caution">
    <text evidence="6">The sequence shown here is derived from an EMBL/GenBank/DDBJ whole genome shotgun (WGS) entry which is preliminary data.</text>
</comment>
<dbReference type="GO" id="GO:0035091">
    <property type="term" value="F:phosphatidylinositol binding"/>
    <property type="evidence" value="ECO:0007669"/>
    <property type="project" value="InterPro"/>
</dbReference>
<protein>
    <recommendedName>
        <fullName evidence="8">PXA domain-containing protein</fullName>
    </recommendedName>
</protein>
<evidence type="ECO:0000256" key="3">
    <source>
        <dbReference type="SAM" id="Phobius"/>
    </source>
</evidence>
<evidence type="ECO:0000256" key="1">
    <source>
        <dbReference type="ARBA" id="ARBA00010883"/>
    </source>
</evidence>
<proteinExistence type="inferred from homology"/>
<evidence type="ECO:0000313" key="7">
    <source>
        <dbReference type="Proteomes" id="UP000650833"/>
    </source>
</evidence>
<keyword evidence="7" id="KW-1185">Reference proteome</keyword>